<dbReference type="EMBL" id="NBXA01000018">
    <property type="protein sequence ID" value="RFA13297.1"/>
    <property type="molecule type" value="Genomic_DNA"/>
</dbReference>
<dbReference type="Proteomes" id="UP000256709">
    <property type="component" value="Unassembled WGS sequence"/>
</dbReference>
<gene>
    <name evidence="1" type="ORF">B7R21_07965</name>
</gene>
<sequence>MPETATAVPPTGRAEATLLDRDAWSALEIEHQRRADAFSAAWRARRQTGEAHPVDDFLFTYYPFRPSLLRRWHPGAGVVLEGTVGLDRHEWRWYSRGVGADQAIPAGASRVDARGFLETKSSTVAFIQNLLGRTAARTARFGCFGLHEWAMVYKVEAGAVRHEALPLRLTAAQTDEVVEQNRITCSHFDAFRFFTPEARPANDRQLTRESQPQFEQPGCLHAGMDVYKWAIKLGPLVPGTVLLDSFELARDIRQLDMQASPYDVSAYGLEAVRIETAEGKKAYATLQRRFAERSNALRREIVGIVERARLL</sequence>
<organism evidence="1 2">
    <name type="scientific">Subtercola boreus</name>
    <dbReference type="NCBI Taxonomy" id="120213"/>
    <lineage>
        <taxon>Bacteria</taxon>
        <taxon>Bacillati</taxon>
        <taxon>Actinomycetota</taxon>
        <taxon>Actinomycetes</taxon>
        <taxon>Micrococcales</taxon>
        <taxon>Microbacteriaceae</taxon>
        <taxon>Subtercola</taxon>
    </lineage>
</organism>
<evidence type="ECO:0000313" key="2">
    <source>
        <dbReference type="Proteomes" id="UP000256709"/>
    </source>
</evidence>
<protein>
    <submittedName>
        <fullName evidence="1">3-methyladenine DNA glycosylase</fullName>
    </submittedName>
</protein>
<reference evidence="1 2" key="1">
    <citation type="submission" date="2017-04" db="EMBL/GenBank/DDBJ databases">
        <title>Comparative genome analysis of Subtercola boreus.</title>
        <authorList>
            <person name="Cho Y.-J."/>
            <person name="Cho A."/>
            <person name="Kim O.-S."/>
            <person name="Lee J.-I."/>
        </authorList>
    </citation>
    <scope>NUCLEOTIDE SEQUENCE [LARGE SCALE GENOMIC DNA]</scope>
    <source>
        <strain evidence="1 2">P27444</strain>
    </source>
</reference>
<evidence type="ECO:0000313" key="1">
    <source>
        <dbReference type="EMBL" id="RFA13297.1"/>
    </source>
</evidence>
<dbReference type="RefSeq" id="WP_253259702.1">
    <property type="nucleotide sequence ID" value="NZ_NBXA01000018.1"/>
</dbReference>
<comment type="caution">
    <text evidence="1">The sequence shown here is derived from an EMBL/GenBank/DDBJ whole genome shotgun (WGS) entry which is preliminary data.</text>
</comment>
<dbReference type="AlphaFoldDB" id="A0A3E0VWT6"/>
<accession>A0A3E0VWT6</accession>
<name>A0A3E0VWT6_9MICO</name>
<proteinExistence type="predicted"/>